<dbReference type="OrthoDB" id="3295950at2"/>
<gene>
    <name evidence="1" type="ORF">DLJ46_11125</name>
</gene>
<dbReference type="AlphaFoldDB" id="A0A317K8M9"/>
<organism evidence="1 2">
    <name type="scientific">Micromonospora globispora</name>
    <dbReference type="NCBI Taxonomy" id="1450148"/>
    <lineage>
        <taxon>Bacteria</taxon>
        <taxon>Bacillati</taxon>
        <taxon>Actinomycetota</taxon>
        <taxon>Actinomycetes</taxon>
        <taxon>Micromonosporales</taxon>
        <taxon>Micromonosporaceae</taxon>
        <taxon>Micromonospora</taxon>
    </lineage>
</organism>
<dbReference type="EMBL" id="QGSV01000151">
    <property type="protein sequence ID" value="PWU48830.1"/>
    <property type="molecule type" value="Genomic_DNA"/>
</dbReference>
<keyword evidence="2" id="KW-1185">Reference proteome</keyword>
<dbReference type="RefSeq" id="WP_109944580.1">
    <property type="nucleotide sequence ID" value="NZ_QGSV01000151.1"/>
</dbReference>
<name>A0A317K8M9_9ACTN</name>
<comment type="caution">
    <text evidence="1">The sequence shown here is derived from an EMBL/GenBank/DDBJ whole genome shotgun (WGS) entry which is preliminary data.</text>
</comment>
<dbReference type="Proteomes" id="UP000245683">
    <property type="component" value="Unassembled WGS sequence"/>
</dbReference>
<protein>
    <submittedName>
        <fullName evidence="1">Uncharacterized protein</fullName>
    </submittedName>
</protein>
<proteinExistence type="predicted"/>
<evidence type="ECO:0000313" key="2">
    <source>
        <dbReference type="Proteomes" id="UP000245683"/>
    </source>
</evidence>
<sequence length="113" mass="12897">MTEGWPTALRTALRRGQQLVAEVPASRPDRRAWIAIYPIRHVAPTGDKQAFNLFHREFEASYIDSDRCIGPGDGMTDLRVAQAQDENELNDLLTSWGVDRDQLTYVHRTNYPV</sequence>
<evidence type="ECO:0000313" key="1">
    <source>
        <dbReference type="EMBL" id="PWU48830.1"/>
    </source>
</evidence>
<reference evidence="2" key="1">
    <citation type="submission" date="2018-05" db="EMBL/GenBank/DDBJ databases">
        <title>Micromonospora globispora sp. nov. and Micromonospora rugosa sp. nov., isolated from marine sediment.</title>
        <authorList>
            <person name="Carro L."/>
            <person name="Aysel V."/>
            <person name="Cetin D."/>
            <person name="Igual J.M."/>
            <person name="Klenk H.-P."/>
            <person name="Trujillo M.E."/>
            <person name="Sahin N."/>
        </authorList>
    </citation>
    <scope>NUCLEOTIDE SEQUENCE [LARGE SCALE GENOMIC DNA]</scope>
    <source>
        <strain evidence="2">S2904</strain>
    </source>
</reference>
<accession>A0A317K8M9</accession>